<dbReference type="AlphaFoldDB" id="A0A165N202"/>
<dbReference type="Proteomes" id="UP000076567">
    <property type="component" value="Unassembled WGS sequence"/>
</dbReference>
<sequence>MFECAIICFGALDSKIEAVIKNINSAKNNEVSRNASNDIWDDLMVVLLKTLRQQERLFLLVWREGLQFEIGETVGLDIEDDKIVIDKKGAKRFTQLRGLRGRITISLVVREKLEDQTYHVLVKHETEQPILMPA</sequence>
<evidence type="ECO:0000313" key="2">
    <source>
        <dbReference type="Proteomes" id="UP000076567"/>
    </source>
</evidence>
<protein>
    <submittedName>
        <fullName evidence="1">Uncharacterized protein</fullName>
    </submittedName>
</protein>
<accession>A0A165N202</accession>
<proteinExistence type="predicted"/>
<reference evidence="2" key="1">
    <citation type="submission" date="2016-01" db="EMBL/GenBank/DDBJ databases">
        <title>Draft genome of Chromobacterium sp. F49.</title>
        <authorList>
            <person name="Hong K.W."/>
        </authorList>
    </citation>
    <scope>NUCLEOTIDE SEQUENCE [LARGE SCALE GENOMIC DNA]</scope>
    <source>
        <strain evidence="2">P7IIIA</strain>
    </source>
</reference>
<keyword evidence="2" id="KW-1185">Reference proteome</keyword>
<organism evidence="1 2">
    <name type="scientific">Fictibacillus phosphorivorans</name>
    <dbReference type="NCBI Taxonomy" id="1221500"/>
    <lineage>
        <taxon>Bacteria</taxon>
        <taxon>Bacillati</taxon>
        <taxon>Bacillota</taxon>
        <taxon>Bacilli</taxon>
        <taxon>Bacillales</taxon>
        <taxon>Fictibacillaceae</taxon>
        <taxon>Fictibacillus</taxon>
    </lineage>
</organism>
<evidence type="ECO:0000313" key="1">
    <source>
        <dbReference type="EMBL" id="KZE64300.1"/>
    </source>
</evidence>
<name>A0A165N202_9BACL</name>
<dbReference type="EMBL" id="LRFC01000038">
    <property type="protein sequence ID" value="KZE64300.1"/>
    <property type="molecule type" value="Genomic_DNA"/>
</dbReference>
<gene>
    <name evidence="1" type="ORF">AWM68_14525</name>
</gene>
<comment type="caution">
    <text evidence="1">The sequence shown here is derived from an EMBL/GenBank/DDBJ whole genome shotgun (WGS) entry which is preliminary data.</text>
</comment>